<proteinExistence type="predicted"/>
<keyword evidence="1" id="KW-0472">Membrane</keyword>
<comment type="caution">
    <text evidence="2">The sequence shown here is derived from an EMBL/GenBank/DDBJ whole genome shotgun (WGS) entry which is preliminary data.</text>
</comment>
<dbReference type="PANTHER" id="PTHR23072:SF0">
    <property type="entry name" value="GPI ETHANOLAMINE PHOSPHATE TRANSFERASE 2"/>
    <property type="match status" value="1"/>
</dbReference>
<reference evidence="2 3" key="1">
    <citation type="submission" date="2023-09" db="EMBL/GenBank/DDBJ databases">
        <authorList>
            <person name="Wang M."/>
        </authorList>
    </citation>
    <scope>NUCLEOTIDE SEQUENCE [LARGE SCALE GENOMIC DNA]</scope>
    <source>
        <strain evidence="2">GT-2023</strain>
        <tissue evidence="2">Liver</tissue>
    </source>
</reference>
<organism evidence="2 3">
    <name type="scientific">Cirrhinus molitorella</name>
    <name type="common">mud carp</name>
    <dbReference type="NCBI Taxonomy" id="172907"/>
    <lineage>
        <taxon>Eukaryota</taxon>
        <taxon>Metazoa</taxon>
        <taxon>Chordata</taxon>
        <taxon>Craniata</taxon>
        <taxon>Vertebrata</taxon>
        <taxon>Euteleostomi</taxon>
        <taxon>Actinopterygii</taxon>
        <taxon>Neopterygii</taxon>
        <taxon>Teleostei</taxon>
        <taxon>Ostariophysi</taxon>
        <taxon>Cypriniformes</taxon>
        <taxon>Cyprinidae</taxon>
        <taxon>Labeoninae</taxon>
        <taxon>Labeonini</taxon>
        <taxon>Cirrhinus</taxon>
    </lineage>
</organism>
<sequence length="319" mass="35115">LLIQRNDRTYRVVLRGIRAQECMKDGCFESEGTLPNLLVLCGDHGMSETGSHGGSSEPEINTPLVLISPAFKRKAGFEEPGVLEQVDLTPTLALGLGLPISKNSVGHLISAVFEELSLREQLRLLQINGHQLSRLLQDSSPTFHKEDGYEQFRMAEKSHGSWMKLYVDGNTSEVLSNMGKKVLKQYLEALKAMSSALSKQLGKYDMYSMIMGMIFILQVLFLLLLAMPEALSREAVVDVPLASSLLSLPFYLLCLFGSALHVLICTSAGGPCYLCSLPWVLVFIVILMSSAFTCALASMAARRMSTGNKTPTKFPFRTK</sequence>
<dbReference type="Proteomes" id="UP001558613">
    <property type="component" value="Unassembled WGS sequence"/>
</dbReference>
<evidence type="ECO:0008006" key="4">
    <source>
        <dbReference type="Google" id="ProtNLM"/>
    </source>
</evidence>
<keyword evidence="3" id="KW-1185">Reference proteome</keyword>
<feature type="non-terminal residue" evidence="2">
    <location>
        <position position="319"/>
    </location>
</feature>
<dbReference type="InterPro" id="IPR017850">
    <property type="entry name" value="Alkaline_phosphatase_core_sf"/>
</dbReference>
<dbReference type="SUPFAM" id="SSF53649">
    <property type="entry name" value="Alkaline phosphatase-like"/>
    <property type="match status" value="1"/>
</dbReference>
<keyword evidence="1" id="KW-1133">Transmembrane helix</keyword>
<feature type="transmembrane region" description="Helical" evidence="1">
    <location>
        <begin position="276"/>
        <end position="301"/>
    </location>
</feature>
<feature type="transmembrane region" description="Helical" evidence="1">
    <location>
        <begin position="239"/>
        <end position="264"/>
    </location>
</feature>
<feature type="transmembrane region" description="Helical" evidence="1">
    <location>
        <begin position="206"/>
        <end position="227"/>
    </location>
</feature>
<keyword evidence="1" id="KW-0812">Transmembrane</keyword>
<name>A0ABR3M956_9TELE</name>
<protein>
    <recommendedName>
        <fullName evidence="4">GPI ethanolamine phosphate transferase 2</fullName>
    </recommendedName>
</protein>
<dbReference type="PANTHER" id="PTHR23072">
    <property type="entry name" value="PHOSPHATIDYLINOSITOL GLYCAN-RELATED"/>
    <property type="match status" value="1"/>
</dbReference>
<evidence type="ECO:0000313" key="3">
    <source>
        <dbReference type="Proteomes" id="UP001558613"/>
    </source>
</evidence>
<dbReference type="EMBL" id="JAYMGO010000014">
    <property type="protein sequence ID" value="KAL1261635.1"/>
    <property type="molecule type" value="Genomic_DNA"/>
</dbReference>
<evidence type="ECO:0000313" key="2">
    <source>
        <dbReference type="EMBL" id="KAL1261635.1"/>
    </source>
</evidence>
<dbReference type="InterPro" id="IPR039527">
    <property type="entry name" value="PIGG/GPI7"/>
</dbReference>
<gene>
    <name evidence="2" type="ORF">QQF64_006900</name>
</gene>
<feature type="non-terminal residue" evidence="2">
    <location>
        <position position="1"/>
    </location>
</feature>
<dbReference type="Gene3D" id="3.40.720.10">
    <property type="entry name" value="Alkaline Phosphatase, subunit A"/>
    <property type="match status" value="1"/>
</dbReference>
<evidence type="ECO:0000256" key="1">
    <source>
        <dbReference type="SAM" id="Phobius"/>
    </source>
</evidence>
<accession>A0ABR3M956</accession>